<evidence type="ECO:0000313" key="1">
    <source>
        <dbReference type="EMBL" id="SET50918.1"/>
    </source>
</evidence>
<keyword evidence="2" id="KW-1185">Reference proteome</keyword>
<dbReference type="Proteomes" id="UP000198558">
    <property type="component" value="Unassembled WGS sequence"/>
</dbReference>
<accession>A0A1I0EZG9</accession>
<evidence type="ECO:0000313" key="2">
    <source>
        <dbReference type="Proteomes" id="UP000198558"/>
    </source>
</evidence>
<dbReference type="AlphaFoldDB" id="A0A1I0EZG9"/>
<dbReference type="GeneID" id="78288441"/>
<organism evidence="1 2">
    <name type="scientific">Thomasclavelia cocleata</name>
    <dbReference type="NCBI Taxonomy" id="69824"/>
    <lineage>
        <taxon>Bacteria</taxon>
        <taxon>Bacillati</taxon>
        <taxon>Bacillota</taxon>
        <taxon>Erysipelotrichia</taxon>
        <taxon>Erysipelotrichales</taxon>
        <taxon>Coprobacillaceae</taxon>
        <taxon>Thomasclavelia</taxon>
    </lineage>
</organism>
<proteinExistence type="predicted"/>
<name>A0A1I0EZG9_9FIRM</name>
<gene>
    <name evidence="1" type="ORF">SAMN04489758_11543</name>
</gene>
<sequence length="109" mass="12800">MKEFIVLKVDFDKTDSENKVVRNLQTLPFETLEIVMQFSKEGFIEKSVLETYFSIKKEYNFVISSKITFFDIDEAEELLPITYGDLLSERYKSLIDNIKNAIEKIKSEV</sequence>
<protein>
    <submittedName>
        <fullName evidence="1">Uncharacterized protein</fullName>
    </submittedName>
</protein>
<reference evidence="2" key="1">
    <citation type="submission" date="2016-10" db="EMBL/GenBank/DDBJ databases">
        <authorList>
            <person name="Varghese N."/>
            <person name="Submissions S."/>
        </authorList>
    </citation>
    <scope>NUCLEOTIDE SEQUENCE [LARGE SCALE GENOMIC DNA]</scope>
    <source>
        <strain evidence="2">DSM 1551</strain>
    </source>
</reference>
<dbReference type="EMBL" id="FOIN01000015">
    <property type="protein sequence ID" value="SET50918.1"/>
    <property type="molecule type" value="Genomic_DNA"/>
</dbReference>
<dbReference type="RefSeq" id="WP_092353943.1">
    <property type="nucleotide sequence ID" value="NZ_FOIN01000015.1"/>
</dbReference>